<dbReference type="InParanoid" id="A0A1Y2ASM0"/>
<dbReference type="Proteomes" id="UP000193986">
    <property type="component" value="Unassembled WGS sequence"/>
</dbReference>
<dbReference type="STRING" id="71784.A0A1Y2ASM0"/>
<proteinExistence type="predicted"/>
<comment type="caution">
    <text evidence="1">The sequence shown here is derived from an EMBL/GenBank/DDBJ whole genome shotgun (WGS) entry which is preliminary data.</text>
</comment>
<sequence length="172" mass="19303">MSSVHALLATKTDPSLVLRPGATEGGFPLTGDHDASPFHFIQSGSTRTLMPTFTSLQQERQYRKEHLVLVFRASHRAGLAEGIAGSYGHTHISDDFQVIVLPETPFNPTPSRSIRKQSPLLVCAFPTCTEWTRMEMWLKVPSPWIRVQLAFTRLYTKQGEEDPVIQEGQTRV</sequence>
<gene>
    <name evidence="1" type="ORF">BCR39DRAFT_507055</name>
</gene>
<keyword evidence="2" id="KW-1185">Reference proteome</keyword>
<evidence type="ECO:0000313" key="1">
    <source>
        <dbReference type="EMBL" id="ORY25563.1"/>
    </source>
</evidence>
<dbReference type="AlphaFoldDB" id="A0A1Y2ASM0"/>
<protein>
    <submittedName>
        <fullName evidence="1">Uncharacterized protein</fullName>
    </submittedName>
</protein>
<reference evidence="1 2" key="1">
    <citation type="submission" date="2016-07" db="EMBL/GenBank/DDBJ databases">
        <title>Pervasive Adenine N6-methylation of Active Genes in Fungi.</title>
        <authorList>
            <consortium name="DOE Joint Genome Institute"/>
            <person name="Mondo S.J."/>
            <person name="Dannebaum R.O."/>
            <person name="Kuo R.C."/>
            <person name="Labutti K."/>
            <person name="Haridas S."/>
            <person name="Kuo A."/>
            <person name="Salamov A."/>
            <person name="Ahrendt S.R."/>
            <person name="Lipzen A."/>
            <person name="Sullivan W."/>
            <person name="Andreopoulos W.B."/>
            <person name="Clum A."/>
            <person name="Lindquist E."/>
            <person name="Daum C."/>
            <person name="Ramamoorthy G.K."/>
            <person name="Gryganskyi A."/>
            <person name="Culley D."/>
            <person name="Magnuson J.K."/>
            <person name="James T.Y."/>
            <person name="O'Malley M.A."/>
            <person name="Stajich J.E."/>
            <person name="Spatafora J.W."/>
            <person name="Visel A."/>
            <person name="Grigoriev I.V."/>
        </authorList>
    </citation>
    <scope>NUCLEOTIDE SEQUENCE [LARGE SCALE GENOMIC DNA]</scope>
    <source>
        <strain evidence="1 2">68-887.2</strain>
    </source>
</reference>
<evidence type="ECO:0000313" key="2">
    <source>
        <dbReference type="Proteomes" id="UP000193986"/>
    </source>
</evidence>
<organism evidence="1 2">
    <name type="scientific">Naematelia encephala</name>
    <dbReference type="NCBI Taxonomy" id="71784"/>
    <lineage>
        <taxon>Eukaryota</taxon>
        <taxon>Fungi</taxon>
        <taxon>Dikarya</taxon>
        <taxon>Basidiomycota</taxon>
        <taxon>Agaricomycotina</taxon>
        <taxon>Tremellomycetes</taxon>
        <taxon>Tremellales</taxon>
        <taxon>Naemateliaceae</taxon>
        <taxon>Naematelia</taxon>
    </lineage>
</organism>
<accession>A0A1Y2ASM0</accession>
<dbReference type="EMBL" id="MCFC01000056">
    <property type="protein sequence ID" value="ORY25563.1"/>
    <property type="molecule type" value="Genomic_DNA"/>
</dbReference>
<name>A0A1Y2ASM0_9TREE</name>